<dbReference type="AlphaFoldDB" id="W4HET6"/>
<accession>W4HET6</accession>
<protein>
    <recommendedName>
        <fullName evidence="3">Single-stranded DNA-binding protein</fullName>
    </recommendedName>
</protein>
<comment type="caution">
    <text evidence="1">The sequence shown here is derived from an EMBL/GenBank/DDBJ whole genome shotgun (WGS) entry which is preliminary data.</text>
</comment>
<evidence type="ECO:0000313" key="1">
    <source>
        <dbReference type="EMBL" id="ETW11224.1"/>
    </source>
</evidence>
<dbReference type="Gene3D" id="2.40.50.140">
    <property type="entry name" value="Nucleic acid-binding proteins"/>
    <property type="match status" value="1"/>
</dbReference>
<dbReference type="EMBL" id="AQQW01000014">
    <property type="protein sequence ID" value="ETW11224.1"/>
    <property type="molecule type" value="Genomic_DNA"/>
</dbReference>
<keyword evidence="2" id="KW-1185">Reference proteome</keyword>
<sequence>MFNENAIRWVRDNIGPGDLVHSRGTIRENSYENCEGQTVHDMTLAATDFDLLHKKQAEA</sequence>
<dbReference type="Proteomes" id="UP000019063">
    <property type="component" value="Unassembled WGS sequence"/>
</dbReference>
<evidence type="ECO:0000313" key="2">
    <source>
        <dbReference type="Proteomes" id="UP000019063"/>
    </source>
</evidence>
<name>W4HET6_9RHOB</name>
<dbReference type="InterPro" id="IPR012340">
    <property type="entry name" value="NA-bd_OB-fold"/>
</dbReference>
<proteinExistence type="predicted"/>
<dbReference type="RefSeq" id="WP_043846585.1">
    <property type="nucleotide sequence ID" value="NZ_AQQW01000014.1"/>
</dbReference>
<reference evidence="1 2" key="1">
    <citation type="journal article" date="2014" name="Antonie Van Leeuwenhoek">
        <title>Roseivivax atlanticus sp. nov., isolated from surface seawater of the Atlantic Ocean.</title>
        <authorList>
            <person name="Li G."/>
            <person name="Lai Q."/>
            <person name="Liu X."/>
            <person name="Sun F."/>
            <person name="Shao Z."/>
        </authorList>
    </citation>
    <scope>NUCLEOTIDE SEQUENCE [LARGE SCALE GENOMIC DNA]</scope>
    <source>
        <strain evidence="1 2">22II-s10s</strain>
    </source>
</reference>
<evidence type="ECO:0008006" key="3">
    <source>
        <dbReference type="Google" id="ProtNLM"/>
    </source>
</evidence>
<organism evidence="1 2">
    <name type="scientific">Roseivivax marinus</name>
    <dbReference type="NCBI Taxonomy" id="1379903"/>
    <lineage>
        <taxon>Bacteria</taxon>
        <taxon>Pseudomonadati</taxon>
        <taxon>Pseudomonadota</taxon>
        <taxon>Alphaproteobacteria</taxon>
        <taxon>Rhodobacterales</taxon>
        <taxon>Roseobacteraceae</taxon>
        <taxon>Roseivivax</taxon>
    </lineage>
</organism>
<gene>
    <name evidence="1" type="ORF">ATO8_18000</name>
</gene>